<dbReference type="EMBL" id="SAEB01000009">
    <property type="protein sequence ID" value="RVD83471.1"/>
    <property type="molecule type" value="Genomic_DNA"/>
</dbReference>
<feature type="region of interest" description="Disordered" evidence="1">
    <location>
        <begin position="60"/>
        <end position="81"/>
    </location>
</feature>
<reference evidence="2 3" key="1">
    <citation type="submission" date="2019-01" db="EMBL/GenBank/DDBJ databases">
        <title>Intercellular communication is required for trap formation in the nematode-trapping fungus Duddingtonia flagrans.</title>
        <authorList>
            <person name="Youssar L."/>
            <person name="Wernet V."/>
            <person name="Hensel N."/>
            <person name="Hildebrandt H.-G."/>
            <person name="Fischer R."/>
        </authorList>
    </citation>
    <scope>NUCLEOTIDE SEQUENCE [LARGE SCALE GENOMIC DNA]</scope>
    <source>
        <strain evidence="2 3">CBS H-5679</strain>
    </source>
</reference>
<gene>
    <name evidence="2" type="ORF">DFL_007857</name>
</gene>
<organism evidence="2 3">
    <name type="scientific">Arthrobotrys flagrans</name>
    <name type="common">Nematode-trapping fungus</name>
    <name type="synonym">Trichothecium flagrans</name>
    <dbReference type="NCBI Taxonomy" id="97331"/>
    <lineage>
        <taxon>Eukaryota</taxon>
        <taxon>Fungi</taxon>
        <taxon>Dikarya</taxon>
        <taxon>Ascomycota</taxon>
        <taxon>Pezizomycotina</taxon>
        <taxon>Orbiliomycetes</taxon>
        <taxon>Orbiliales</taxon>
        <taxon>Orbiliaceae</taxon>
        <taxon>Arthrobotrys</taxon>
    </lineage>
</organism>
<evidence type="ECO:0000313" key="2">
    <source>
        <dbReference type="EMBL" id="RVD83471.1"/>
    </source>
</evidence>
<protein>
    <submittedName>
        <fullName evidence="2">Uncharacterized protein</fullName>
    </submittedName>
</protein>
<evidence type="ECO:0000313" key="3">
    <source>
        <dbReference type="Proteomes" id="UP000283090"/>
    </source>
</evidence>
<dbReference type="VEuPathDB" id="FungiDB:DFL_007857"/>
<proteinExistence type="predicted"/>
<dbReference type="RefSeq" id="XP_067489015.1">
    <property type="nucleotide sequence ID" value="XM_067637504.1"/>
</dbReference>
<dbReference type="AlphaFoldDB" id="A0A436ZWV4"/>
<sequence>MRNPQKPLKRLAISRKREKGMMMMMVTTTNSLAQMSSDVGVGGDESDYEVEQKDLAHEEEIKHMGEVEQVASKVRPETLSS</sequence>
<accession>A0A436ZWV4</accession>
<dbReference type="GeneID" id="93590168"/>
<name>A0A436ZWV4_ARTFL</name>
<keyword evidence="3" id="KW-1185">Reference proteome</keyword>
<dbReference type="Proteomes" id="UP000283090">
    <property type="component" value="Unassembled WGS sequence"/>
</dbReference>
<comment type="caution">
    <text evidence="2">The sequence shown here is derived from an EMBL/GenBank/DDBJ whole genome shotgun (WGS) entry which is preliminary data.</text>
</comment>
<evidence type="ECO:0000256" key="1">
    <source>
        <dbReference type="SAM" id="MobiDB-lite"/>
    </source>
</evidence>